<reference evidence="2" key="1">
    <citation type="submission" date="2021-02" db="EMBL/GenBank/DDBJ databases">
        <authorList>
            <person name="Syme A R."/>
            <person name="Syme A R."/>
            <person name="Moolhuijzen P."/>
        </authorList>
    </citation>
    <scope>NUCLEOTIDE SEQUENCE</scope>
    <source>
        <strain evidence="2">W1-1</strain>
    </source>
</reference>
<organism evidence="2 3">
    <name type="scientific">Pyrenophora teres f. teres</name>
    <dbReference type="NCBI Taxonomy" id="97479"/>
    <lineage>
        <taxon>Eukaryota</taxon>
        <taxon>Fungi</taxon>
        <taxon>Dikarya</taxon>
        <taxon>Ascomycota</taxon>
        <taxon>Pezizomycotina</taxon>
        <taxon>Dothideomycetes</taxon>
        <taxon>Pleosporomycetidae</taxon>
        <taxon>Pleosporales</taxon>
        <taxon>Pleosporineae</taxon>
        <taxon>Pleosporaceae</taxon>
        <taxon>Pyrenophora</taxon>
    </lineage>
</organism>
<evidence type="ECO:0000313" key="2">
    <source>
        <dbReference type="EMBL" id="CAE7015247.1"/>
    </source>
</evidence>
<dbReference type="PANTHER" id="PTHR43130">
    <property type="entry name" value="ARAC-FAMILY TRANSCRIPTIONAL REGULATOR"/>
    <property type="match status" value="1"/>
</dbReference>
<dbReference type="SUPFAM" id="SSF52317">
    <property type="entry name" value="Class I glutamine amidotransferase-like"/>
    <property type="match status" value="1"/>
</dbReference>
<evidence type="ECO:0000313" key="3">
    <source>
        <dbReference type="Proteomes" id="UP000472372"/>
    </source>
</evidence>
<sequence>MTPPPSSTSTSTTLPTKIGILLYPSFQLIDVAGPLDALNILSYTHPLTLSIVAATLTPISTQTAAGTQRGSIFAQSIMPTHTFETAPRDLDVVIVPGGLGMRGEGWEERMKGVGEWLEGLGLGRGEDRGPKWVLTICTGSEILARTGALQGRKATCNKRAFNEVKSRHPNVDWIAKARWVVDGRFWTSSGVSAGIDLTYAWIGHVFGEDVAQDIADRSEYVRNTDAGDDGGFAERWGAI</sequence>
<feature type="domain" description="DJ-1/PfpI" evidence="1">
    <location>
        <begin position="17"/>
        <end position="199"/>
    </location>
</feature>
<dbReference type="EMBL" id="HG992978">
    <property type="protein sequence ID" value="CAE7015247.1"/>
    <property type="molecule type" value="Genomic_DNA"/>
</dbReference>
<gene>
    <name evidence="2" type="ORF">PTTW11_02770</name>
</gene>
<dbReference type="InterPro" id="IPR052158">
    <property type="entry name" value="INH-QAR"/>
</dbReference>
<dbReference type="Gene3D" id="3.40.50.880">
    <property type="match status" value="1"/>
</dbReference>
<dbReference type="PANTHER" id="PTHR43130:SF15">
    <property type="entry name" value="THIJ_PFPI FAMILY PROTEIN (AFU_ORTHOLOGUE AFUA_5G14240)"/>
    <property type="match status" value="1"/>
</dbReference>
<dbReference type="Proteomes" id="UP000472372">
    <property type="component" value="Chromosome 2"/>
</dbReference>
<proteinExistence type="predicted"/>
<protein>
    <submittedName>
        <fullName evidence="2">ThiJ PfpI family protein</fullName>
    </submittedName>
</protein>
<dbReference type="AlphaFoldDB" id="A0A6S6VFD3"/>
<dbReference type="Pfam" id="PF01965">
    <property type="entry name" value="DJ-1_PfpI"/>
    <property type="match status" value="1"/>
</dbReference>
<evidence type="ECO:0000259" key="1">
    <source>
        <dbReference type="Pfam" id="PF01965"/>
    </source>
</evidence>
<accession>A0A6S6VFD3</accession>
<dbReference type="CDD" id="cd03139">
    <property type="entry name" value="GATase1_PfpI_2"/>
    <property type="match status" value="1"/>
</dbReference>
<dbReference type="InterPro" id="IPR002818">
    <property type="entry name" value="DJ-1/PfpI"/>
</dbReference>
<dbReference type="InterPro" id="IPR029062">
    <property type="entry name" value="Class_I_gatase-like"/>
</dbReference>
<name>A0A6S6VFD3_9PLEO</name>